<keyword evidence="7 12" id="KW-0560">Oxidoreductase</keyword>
<comment type="catalytic activity">
    <reaction evidence="11">
        <text>(6S)-5-methyl-5,6,7,8-tetrahydrofolate + NAD(+) = (6R)-5,10-methylene-5,6,7,8-tetrahydrofolate + NADH + H(+)</text>
        <dbReference type="Rhea" id="RHEA:19821"/>
        <dbReference type="ChEBI" id="CHEBI:15378"/>
        <dbReference type="ChEBI" id="CHEBI:15636"/>
        <dbReference type="ChEBI" id="CHEBI:18608"/>
        <dbReference type="ChEBI" id="CHEBI:57540"/>
        <dbReference type="ChEBI" id="CHEBI:57945"/>
        <dbReference type="EC" id="1.5.1.54"/>
    </reaction>
    <physiologicalReaction direction="right-to-left" evidence="11">
        <dbReference type="Rhea" id="RHEA:19823"/>
    </physiologicalReaction>
</comment>
<accession>A0A916VNG5</accession>
<dbReference type="GO" id="GO:0009086">
    <property type="term" value="P:methionine biosynthetic process"/>
    <property type="evidence" value="ECO:0007669"/>
    <property type="project" value="UniProtKB-KW"/>
</dbReference>
<organism evidence="13 14">
    <name type="scientific">Neptunicoccus cionae</name>
    <dbReference type="NCBI Taxonomy" id="2035344"/>
    <lineage>
        <taxon>Bacteria</taxon>
        <taxon>Pseudomonadati</taxon>
        <taxon>Pseudomonadota</taxon>
        <taxon>Alphaproteobacteria</taxon>
        <taxon>Rhodobacterales</taxon>
        <taxon>Paracoccaceae</taxon>
        <taxon>Neptunicoccus</taxon>
    </lineage>
</organism>
<dbReference type="GO" id="GO:0071949">
    <property type="term" value="F:FAD binding"/>
    <property type="evidence" value="ECO:0007669"/>
    <property type="project" value="TreeGrafter"/>
</dbReference>
<keyword evidence="8" id="KW-0520">NAD</keyword>
<dbReference type="Gene3D" id="3.20.20.220">
    <property type="match status" value="1"/>
</dbReference>
<dbReference type="RefSeq" id="WP_188671688.1">
    <property type="nucleotide sequence ID" value="NZ_BMKA01000002.1"/>
</dbReference>
<dbReference type="GO" id="GO:0106312">
    <property type="term" value="F:methylenetetrahydrofolate reductase (NADH) activity"/>
    <property type="evidence" value="ECO:0007669"/>
    <property type="project" value="UniProtKB-EC"/>
</dbReference>
<comment type="similarity">
    <text evidence="3 12">Belongs to the methylenetetrahydrofolate reductase family.</text>
</comment>
<comment type="pathway">
    <text evidence="2 12">One-carbon metabolism; tetrahydrofolate interconversion.</text>
</comment>
<keyword evidence="5 12" id="KW-0285">Flavoprotein</keyword>
<evidence type="ECO:0000256" key="8">
    <source>
        <dbReference type="ARBA" id="ARBA00023027"/>
    </source>
</evidence>
<keyword evidence="14" id="KW-1185">Reference proteome</keyword>
<gene>
    <name evidence="13" type="primary">metF</name>
    <name evidence="13" type="ORF">GCM10011498_10440</name>
</gene>
<evidence type="ECO:0000256" key="1">
    <source>
        <dbReference type="ARBA" id="ARBA00001974"/>
    </source>
</evidence>
<name>A0A916VNG5_9RHOB</name>
<comment type="cofactor">
    <cofactor evidence="1 12">
        <name>FAD</name>
        <dbReference type="ChEBI" id="CHEBI:57692"/>
    </cofactor>
</comment>
<dbReference type="GO" id="GO:0035999">
    <property type="term" value="P:tetrahydrofolate interconversion"/>
    <property type="evidence" value="ECO:0007669"/>
    <property type="project" value="TreeGrafter"/>
</dbReference>
<dbReference type="EMBL" id="BMKA01000002">
    <property type="protein sequence ID" value="GGA12460.1"/>
    <property type="molecule type" value="Genomic_DNA"/>
</dbReference>
<evidence type="ECO:0000256" key="5">
    <source>
        <dbReference type="ARBA" id="ARBA00022630"/>
    </source>
</evidence>
<dbReference type="GO" id="GO:0005829">
    <property type="term" value="C:cytosol"/>
    <property type="evidence" value="ECO:0007669"/>
    <property type="project" value="InterPro"/>
</dbReference>
<evidence type="ECO:0000313" key="14">
    <source>
        <dbReference type="Proteomes" id="UP000628017"/>
    </source>
</evidence>
<evidence type="ECO:0000256" key="3">
    <source>
        <dbReference type="ARBA" id="ARBA00006743"/>
    </source>
</evidence>
<evidence type="ECO:0000313" key="13">
    <source>
        <dbReference type="EMBL" id="GGA12460.1"/>
    </source>
</evidence>
<dbReference type="Pfam" id="PF02219">
    <property type="entry name" value="MTHFR"/>
    <property type="match status" value="1"/>
</dbReference>
<protein>
    <recommendedName>
        <fullName evidence="12">Methylenetetrahydrofolate reductase</fullName>
        <ecNumber evidence="12">1.5.1.54</ecNumber>
    </recommendedName>
</protein>
<evidence type="ECO:0000256" key="7">
    <source>
        <dbReference type="ARBA" id="ARBA00023002"/>
    </source>
</evidence>
<dbReference type="AlphaFoldDB" id="A0A916VNG5"/>
<dbReference type="InterPro" id="IPR029041">
    <property type="entry name" value="FAD-linked_oxidoreductase-like"/>
</dbReference>
<proteinExistence type="inferred from homology"/>
<evidence type="ECO:0000256" key="11">
    <source>
        <dbReference type="ARBA" id="ARBA00048628"/>
    </source>
</evidence>
<evidence type="ECO:0000256" key="9">
    <source>
        <dbReference type="ARBA" id="ARBA00023167"/>
    </source>
</evidence>
<dbReference type="NCBIfam" id="TIGR00676">
    <property type="entry name" value="fadh2"/>
    <property type="match status" value="1"/>
</dbReference>
<dbReference type="Proteomes" id="UP000628017">
    <property type="component" value="Unassembled WGS sequence"/>
</dbReference>
<reference evidence="13" key="1">
    <citation type="journal article" date="2014" name="Int. J. Syst. Evol. Microbiol.">
        <title>Complete genome sequence of Corynebacterium casei LMG S-19264T (=DSM 44701T), isolated from a smear-ripened cheese.</title>
        <authorList>
            <consortium name="US DOE Joint Genome Institute (JGI-PGF)"/>
            <person name="Walter F."/>
            <person name="Albersmeier A."/>
            <person name="Kalinowski J."/>
            <person name="Ruckert C."/>
        </authorList>
    </citation>
    <scope>NUCLEOTIDE SEQUENCE</scope>
    <source>
        <strain evidence="13">CGMCC 1.15880</strain>
    </source>
</reference>
<dbReference type="EC" id="1.5.1.54" evidence="12"/>
<comment type="pathway">
    <text evidence="10">Amino-acid biosynthesis; L-methionine biosynthesis via de novo pathway.</text>
</comment>
<evidence type="ECO:0000256" key="10">
    <source>
        <dbReference type="ARBA" id="ARBA00034478"/>
    </source>
</evidence>
<dbReference type="InterPro" id="IPR003171">
    <property type="entry name" value="Mehydrof_redctse-like"/>
</dbReference>
<dbReference type="PANTHER" id="PTHR45754">
    <property type="entry name" value="METHYLENETETRAHYDROFOLATE REDUCTASE"/>
    <property type="match status" value="1"/>
</dbReference>
<evidence type="ECO:0000256" key="2">
    <source>
        <dbReference type="ARBA" id="ARBA00004777"/>
    </source>
</evidence>
<comment type="caution">
    <text evidence="13">The sequence shown here is derived from an EMBL/GenBank/DDBJ whole genome shotgun (WGS) entry which is preliminary data.</text>
</comment>
<evidence type="ECO:0000256" key="12">
    <source>
        <dbReference type="RuleBase" id="RU003862"/>
    </source>
</evidence>
<dbReference type="CDD" id="cd00537">
    <property type="entry name" value="MTHFR"/>
    <property type="match status" value="1"/>
</dbReference>
<dbReference type="SUPFAM" id="SSF51730">
    <property type="entry name" value="FAD-linked oxidoreductase"/>
    <property type="match status" value="1"/>
</dbReference>
<dbReference type="InterPro" id="IPR004620">
    <property type="entry name" value="MTHF_reductase_bac"/>
</dbReference>
<sequence length="290" mass="31391">MTKDFELSFEFFPPKSLAASFRLWSAVETLQVFDPDFVSITYGAGGSTRDLTCSAAGVIAQNYGMPVAGHLTCVDATREETLSVARGYAAKGVRRVVALRGDASDPEAGFQPVKDGFAGSVELVKALADLGNFDIAVGAYPNRHPDATSDTSDVDHLKAKFDAGADRAISQFFFEVEDFLRFRDRCVAAGITQPIIPGVLPIENWAKTKKFAAPCAIPIPYWMEEGFRHAAAADTERLFATAICTEACDTLLREGVDGLHFYTLNDPTLTADVCRAIGRTPRHLELQASA</sequence>
<dbReference type="PANTHER" id="PTHR45754:SF3">
    <property type="entry name" value="METHYLENETETRAHYDROFOLATE REDUCTASE (NADPH)"/>
    <property type="match status" value="1"/>
</dbReference>
<evidence type="ECO:0000256" key="4">
    <source>
        <dbReference type="ARBA" id="ARBA00022605"/>
    </source>
</evidence>
<reference evidence="13" key="2">
    <citation type="submission" date="2020-09" db="EMBL/GenBank/DDBJ databases">
        <authorList>
            <person name="Sun Q."/>
            <person name="Zhou Y."/>
        </authorList>
    </citation>
    <scope>NUCLEOTIDE SEQUENCE</scope>
    <source>
        <strain evidence="13">CGMCC 1.15880</strain>
    </source>
</reference>
<keyword evidence="6 12" id="KW-0274">FAD</keyword>
<keyword evidence="4" id="KW-0028">Amino-acid biosynthesis</keyword>
<keyword evidence="9" id="KW-0486">Methionine biosynthesis</keyword>
<evidence type="ECO:0000256" key="6">
    <source>
        <dbReference type="ARBA" id="ARBA00022827"/>
    </source>
</evidence>